<comment type="caution">
    <text evidence="2">The sequence shown here is derived from an EMBL/GenBank/DDBJ whole genome shotgun (WGS) entry which is preliminary data.</text>
</comment>
<dbReference type="Pfam" id="PF14155">
    <property type="entry name" value="DUF4307"/>
    <property type="match status" value="1"/>
</dbReference>
<protein>
    <recommendedName>
        <fullName evidence="4">DUF4307 domain-containing protein</fullName>
    </recommendedName>
</protein>
<reference evidence="2 3" key="1">
    <citation type="submission" date="2020-08" db="EMBL/GenBank/DDBJ databases">
        <title>Sequencing the genomes of 1000 actinobacteria strains.</title>
        <authorList>
            <person name="Klenk H.-P."/>
        </authorList>
    </citation>
    <scope>NUCLEOTIDE SEQUENCE [LARGE SCALE GENOMIC DNA]</scope>
    <source>
        <strain evidence="2 3">DSM 102030</strain>
    </source>
</reference>
<feature type="transmembrane region" description="Helical" evidence="1">
    <location>
        <begin position="25"/>
        <end position="46"/>
    </location>
</feature>
<evidence type="ECO:0000313" key="2">
    <source>
        <dbReference type="EMBL" id="MBB4929768.1"/>
    </source>
</evidence>
<keyword evidence="1" id="KW-1133">Transmembrane helix</keyword>
<organism evidence="2 3">
    <name type="scientific">Lipingzhangella halophila</name>
    <dbReference type="NCBI Taxonomy" id="1783352"/>
    <lineage>
        <taxon>Bacteria</taxon>
        <taxon>Bacillati</taxon>
        <taxon>Actinomycetota</taxon>
        <taxon>Actinomycetes</taxon>
        <taxon>Streptosporangiales</taxon>
        <taxon>Nocardiopsidaceae</taxon>
        <taxon>Lipingzhangella</taxon>
    </lineage>
</organism>
<accession>A0A7W7RDR2</accession>
<evidence type="ECO:0000313" key="3">
    <source>
        <dbReference type="Proteomes" id="UP000523007"/>
    </source>
</evidence>
<dbReference type="InterPro" id="IPR025443">
    <property type="entry name" value="DUF4307"/>
</dbReference>
<evidence type="ECO:0000256" key="1">
    <source>
        <dbReference type="SAM" id="Phobius"/>
    </source>
</evidence>
<keyword evidence="3" id="KW-1185">Reference proteome</keyword>
<name>A0A7W7RDR2_9ACTN</name>
<sequence length="134" mass="14268">MPAPPPDTTPEPSAKGGRRYGNTPVIFVIGLLVAAVFTVGWGYALMNYSGNSGLQYQTIAWRVVSENEATVTFEVSGNEPAQCVVLAKDDRHVEVGQTNVKVAPGNRNLTTSVETVREASTVEVASCREQGSAK</sequence>
<gene>
    <name evidence="2" type="ORF">F4561_000588</name>
</gene>
<dbReference type="EMBL" id="JACHJT010000001">
    <property type="protein sequence ID" value="MBB4929768.1"/>
    <property type="molecule type" value="Genomic_DNA"/>
</dbReference>
<evidence type="ECO:0008006" key="4">
    <source>
        <dbReference type="Google" id="ProtNLM"/>
    </source>
</evidence>
<keyword evidence="1" id="KW-0812">Transmembrane</keyword>
<keyword evidence="1" id="KW-0472">Membrane</keyword>
<dbReference type="Proteomes" id="UP000523007">
    <property type="component" value="Unassembled WGS sequence"/>
</dbReference>
<dbReference type="AlphaFoldDB" id="A0A7W7RDR2"/>
<dbReference type="RefSeq" id="WP_184574494.1">
    <property type="nucleotide sequence ID" value="NZ_JACHJT010000001.1"/>
</dbReference>
<proteinExistence type="predicted"/>